<sequence length="113" mass="12754">MDRAKSEGDVKLVVVSITMDGREMLRNNVEEAGDEVSTYYFRVCIKDSAGYDGQRSKVLVDYLYKKLILSMFFSNTSYVRSIFVSSAVVTFRDVPNLRKLTIHGPGFIAVPTE</sequence>
<dbReference type="Proteomes" id="UP000275408">
    <property type="component" value="Unassembled WGS sequence"/>
</dbReference>
<organism evidence="1 2">
    <name type="scientific">Pocillopora damicornis</name>
    <name type="common">Cauliflower coral</name>
    <name type="synonym">Millepora damicornis</name>
    <dbReference type="NCBI Taxonomy" id="46731"/>
    <lineage>
        <taxon>Eukaryota</taxon>
        <taxon>Metazoa</taxon>
        <taxon>Cnidaria</taxon>
        <taxon>Anthozoa</taxon>
        <taxon>Hexacorallia</taxon>
        <taxon>Scleractinia</taxon>
        <taxon>Astrocoeniina</taxon>
        <taxon>Pocilloporidae</taxon>
        <taxon>Pocillopora</taxon>
    </lineage>
</organism>
<evidence type="ECO:0000313" key="2">
    <source>
        <dbReference type="Proteomes" id="UP000275408"/>
    </source>
</evidence>
<evidence type="ECO:0000313" key="1">
    <source>
        <dbReference type="EMBL" id="RMX44576.1"/>
    </source>
</evidence>
<accession>A0A3M6TT95</accession>
<name>A0A3M6TT95_POCDA</name>
<reference evidence="1 2" key="1">
    <citation type="journal article" date="2018" name="Sci. Rep.">
        <title>Comparative analysis of the Pocillopora damicornis genome highlights role of immune system in coral evolution.</title>
        <authorList>
            <person name="Cunning R."/>
            <person name="Bay R.A."/>
            <person name="Gillette P."/>
            <person name="Baker A.C."/>
            <person name="Traylor-Knowles N."/>
        </authorList>
    </citation>
    <scope>NUCLEOTIDE SEQUENCE [LARGE SCALE GENOMIC DNA]</scope>
    <source>
        <strain evidence="1">RSMAS</strain>
        <tissue evidence="1">Whole animal</tissue>
    </source>
</reference>
<proteinExistence type="predicted"/>
<protein>
    <submittedName>
        <fullName evidence="1">Uncharacterized protein</fullName>
    </submittedName>
</protein>
<dbReference type="AlphaFoldDB" id="A0A3M6TT95"/>
<comment type="caution">
    <text evidence="1">The sequence shown here is derived from an EMBL/GenBank/DDBJ whole genome shotgun (WGS) entry which is preliminary data.</text>
</comment>
<gene>
    <name evidence="1" type="ORF">pdam_00002796</name>
</gene>
<keyword evidence="2" id="KW-1185">Reference proteome</keyword>
<dbReference type="EMBL" id="RCHS01002970">
    <property type="protein sequence ID" value="RMX44576.1"/>
    <property type="molecule type" value="Genomic_DNA"/>
</dbReference>